<accession>A0A1Y3AM71</accession>
<gene>
    <name evidence="1" type="ORF">BLA29_011964</name>
</gene>
<organism evidence="1 2">
    <name type="scientific">Euroglyphus maynei</name>
    <name type="common">Mayne's house dust mite</name>
    <dbReference type="NCBI Taxonomy" id="6958"/>
    <lineage>
        <taxon>Eukaryota</taxon>
        <taxon>Metazoa</taxon>
        <taxon>Ecdysozoa</taxon>
        <taxon>Arthropoda</taxon>
        <taxon>Chelicerata</taxon>
        <taxon>Arachnida</taxon>
        <taxon>Acari</taxon>
        <taxon>Acariformes</taxon>
        <taxon>Sarcoptiformes</taxon>
        <taxon>Astigmata</taxon>
        <taxon>Psoroptidia</taxon>
        <taxon>Analgoidea</taxon>
        <taxon>Pyroglyphidae</taxon>
        <taxon>Pyroglyphinae</taxon>
        <taxon>Euroglyphus</taxon>
    </lineage>
</organism>
<name>A0A1Y3AM71_EURMA</name>
<dbReference type="AlphaFoldDB" id="A0A1Y3AM71"/>
<evidence type="ECO:0000313" key="2">
    <source>
        <dbReference type="Proteomes" id="UP000194236"/>
    </source>
</evidence>
<sequence length="61" mass="6913">MFVADISSQSNVFTAANNQMTDSNKPNTVRIHMLLMIMDNFDKLIYNAINESCHLFGMVKS</sequence>
<evidence type="ECO:0000313" key="1">
    <source>
        <dbReference type="EMBL" id="OTF69541.1"/>
    </source>
</evidence>
<comment type="caution">
    <text evidence="1">The sequence shown here is derived from an EMBL/GenBank/DDBJ whole genome shotgun (WGS) entry which is preliminary data.</text>
</comment>
<dbReference type="EMBL" id="MUJZ01069929">
    <property type="protein sequence ID" value="OTF69541.1"/>
    <property type="molecule type" value="Genomic_DNA"/>
</dbReference>
<reference evidence="1 2" key="1">
    <citation type="submission" date="2017-03" db="EMBL/GenBank/DDBJ databases">
        <title>Genome Survey of Euroglyphus maynei.</title>
        <authorList>
            <person name="Arlian L.G."/>
            <person name="Morgan M.S."/>
            <person name="Rider S.D."/>
        </authorList>
    </citation>
    <scope>NUCLEOTIDE SEQUENCE [LARGE SCALE GENOMIC DNA]</scope>
    <source>
        <strain evidence="1">Arlian Lab</strain>
        <tissue evidence="1">Whole body</tissue>
    </source>
</reference>
<protein>
    <submittedName>
        <fullName evidence="1">Uncharacterized protein</fullName>
    </submittedName>
</protein>
<dbReference type="Proteomes" id="UP000194236">
    <property type="component" value="Unassembled WGS sequence"/>
</dbReference>
<proteinExistence type="predicted"/>
<keyword evidence="2" id="KW-1185">Reference proteome</keyword>